<reference evidence="1" key="1">
    <citation type="submission" date="2021-02" db="EMBL/GenBank/DDBJ databases">
        <title>Infant gut strain persistence is associated with maternal origin, phylogeny, and functional potential including surface adhesion and iron acquisition.</title>
        <authorList>
            <person name="Lou Y.C."/>
        </authorList>
    </citation>
    <scope>NUCLEOTIDE SEQUENCE</scope>
    <source>
        <strain evidence="1">L3_101_367G1_dasL3_101_367G1_metabat.metabat.26</strain>
    </source>
</reference>
<name>A0A943FZQ7_9FIRM</name>
<organism evidence="1 2">
    <name type="scientific">Faecalibacterium prausnitzii</name>
    <dbReference type="NCBI Taxonomy" id="853"/>
    <lineage>
        <taxon>Bacteria</taxon>
        <taxon>Bacillati</taxon>
        <taxon>Bacillota</taxon>
        <taxon>Clostridia</taxon>
        <taxon>Eubacteriales</taxon>
        <taxon>Oscillospiraceae</taxon>
        <taxon>Faecalibacterium</taxon>
    </lineage>
</organism>
<dbReference type="EMBL" id="JAGZAM010000011">
    <property type="protein sequence ID" value="MBS5687628.1"/>
    <property type="molecule type" value="Genomic_DNA"/>
</dbReference>
<proteinExistence type="predicted"/>
<dbReference type="AlphaFoldDB" id="A0A943FZQ7"/>
<comment type="caution">
    <text evidence="1">The sequence shown here is derived from an EMBL/GenBank/DDBJ whole genome shotgun (WGS) entry which is preliminary data.</text>
</comment>
<evidence type="ECO:0000313" key="2">
    <source>
        <dbReference type="Proteomes" id="UP000733372"/>
    </source>
</evidence>
<evidence type="ECO:0000313" key="1">
    <source>
        <dbReference type="EMBL" id="MBS5687628.1"/>
    </source>
</evidence>
<dbReference type="Proteomes" id="UP000733372">
    <property type="component" value="Unassembled WGS sequence"/>
</dbReference>
<sequence>MCDVLDKVENRGKAEGANSVALLMKKLFDQNRIEDAKQASEDKEYHTRMMKELGIS</sequence>
<gene>
    <name evidence="1" type="ORF">KHW66_06190</name>
</gene>
<protein>
    <submittedName>
        <fullName evidence="1">Uncharacterized protein</fullName>
    </submittedName>
</protein>
<accession>A0A943FZQ7</accession>
<dbReference type="RefSeq" id="WP_270662744.1">
    <property type="nucleotide sequence ID" value="NZ_CP170812.1"/>
</dbReference>